<dbReference type="InterPro" id="IPR007212">
    <property type="entry name" value="Zf-like"/>
</dbReference>
<reference evidence="2" key="1">
    <citation type="submission" date="2009-04" db="EMBL/GenBank/DDBJ databases">
        <authorList>
            <person name="Weinstock G."/>
            <person name="Sodergren E."/>
            <person name="Clifton S."/>
            <person name="Fulton L."/>
            <person name="Fulton B."/>
            <person name="Courtney L."/>
            <person name="Fronick C."/>
            <person name="Harrison M."/>
            <person name="Strong C."/>
            <person name="Farmer C."/>
            <person name="Delahaunty K."/>
            <person name="Markovic C."/>
            <person name="Hall O."/>
            <person name="Minx P."/>
            <person name="Tomlinson C."/>
            <person name="Mitreva M."/>
            <person name="Nelson J."/>
            <person name="Hou S."/>
            <person name="Wollam A."/>
            <person name="Pepin K.H."/>
            <person name="Johnson M."/>
            <person name="Bhonagiri V."/>
            <person name="Nash W.E."/>
            <person name="Warren W."/>
            <person name="Chinwalla A."/>
            <person name="Mardis E.R."/>
            <person name="Wilson R.K."/>
        </authorList>
    </citation>
    <scope>NUCLEOTIDE SEQUENCE [LARGE SCALE GENOMIC DNA]</scope>
    <source>
        <strain evidence="2">DSM 14600</strain>
    </source>
</reference>
<dbReference type="Pfam" id="PF04071">
    <property type="entry name" value="zf-like"/>
    <property type="match status" value="1"/>
</dbReference>
<feature type="domain" description="Cysteine-rich small" evidence="1">
    <location>
        <begin position="7"/>
        <end position="72"/>
    </location>
</feature>
<dbReference type="AlphaFoldDB" id="C4GBG3"/>
<dbReference type="eggNOG" id="COG2158">
    <property type="taxonomic scope" value="Bacteria"/>
</dbReference>
<evidence type="ECO:0000313" key="2">
    <source>
        <dbReference type="EMBL" id="EEP28456.1"/>
    </source>
</evidence>
<organism evidence="2 3">
    <name type="scientific">Shuttleworthella satelles DSM 14600</name>
    <dbReference type="NCBI Taxonomy" id="626523"/>
    <lineage>
        <taxon>Bacteria</taxon>
        <taxon>Bacillati</taxon>
        <taxon>Bacillota</taxon>
        <taxon>Clostridia</taxon>
        <taxon>Lachnospirales</taxon>
        <taxon>Lachnospiraceae</taxon>
        <taxon>Shuttleworthella</taxon>
    </lineage>
</organism>
<comment type="caution">
    <text evidence="2">The sequence shown here is derived from an EMBL/GenBank/DDBJ whole genome shotgun (WGS) entry which is preliminary data.</text>
</comment>
<dbReference type="Proteomes" id="UP000003494">
    <property type="component" value="Unassembled WGS sequence"/>
</dbReference>
<name>C4GBG3_9FIRM</name>
<dbReference type="STRING" id="626523.GCWU000342_01264"/>
<evidence type="ECO:0000259" key="1">
    <source>
        <dbReference type="Pfam" id="PF04071"/>
    </source>
</evidence>
<gene>
    <name evidence="2" type="ORF">GCWU000342_01264</name>
</gene>
<accession>C4GBG3</accession>
<proteinExistence type="predicted"/>
<dbReference type="HOGENOM" id="CLU_164613_1_0_9"/>
<dbReference type="EMBL" id="ACIP02000002">
    <property type="protein sequence ID" value="EEP28456.1"/>
    <property type="molecule type" value="Genomic_DNA"/>
</dbReference>
<keyword evidence="3" id="KW-1185">Reference proteome</keyword>
<evidence type="ECO:0000313" key="3">
    <source>
        <dbReference type="Proteomes" id="UP000003494"/>
    </source>
</evidence>
<protein>
    <submittedName>
        <fullName evidence="2">Cysteine-rich small domain protein</fullName>
    </submittedName>
</protein>
<dbReference type="RefSeq" id="WP_006906274.1">
    <property type="nucleotide sequence ID" value="NZ_GG665866.1"/>
</dbReference>
<sequence length="77" mass="9374">MKNSFRYFENRDCKYYPCHKMEHINCLFCYCPLYTYDCPGDYEMREIRGRMVKVCTDCTYPHEAENYPAIIRILSGY</sequence>